<protein>
    <recommendedName>
        <fullName evidence="3">Endolytic peptidoglycan transglycosylase RlpA</fullName>
        <ecNumber evidence="3">4.2.2.-</ecNumber>
    </recommendedName>
</protein>
<dbReference type="OrthoDB" id="9779128at2"/>
<dbReference type="PANTHER" id="PTHR34183">
    <property type="entry name" value="ENDOLYTIC PEPTIDOGLYCAN TRANSGLYCOSYLASE RLPA"/>
    <property type="match status" value="1"/>
</dbReference>
<dbReference type="HOGENOM" id="CLU_042923_7_1_6"/>
<keyword evidence="2 3" id="KW-0961">Cell wall biogenesis/degradation</keyword>
<dbReference type="GO" id="GO:0008932">
    <property type="term" value="F:lytic endotransglycosylase activity"/>
    <property type="evidence" value="ECO:0007669"/>
    <property type="project" value="UniProtKB-UniRule"/>
</dbReference>
<sequence>MAVICRNLLVAMFLSVVAGCSTAQPGVEDDWVGFTETGKASFYADAFQNRKTASGELYKHDLLTAAHKKIPLGSTVEVTNVRNGKSVVVRINDRGPFSKGRIIDLSKSAFSRIGRPSQGLVNVEIEVVKSP</sequence>
<evidence type="ECO:0000259" key="6">
    <source>
        <dbReference type="Pfam" id="PF03330"/>
    </source>
</evidence>
<dbReference type="SUPFAM" id="SSF50685">
    <property type="entry name" value="Barwin-like endoglucanases"/>
    <property type="match status" value="1"/>
</dbReference>
<comment type="function">
    <text evidence="3">Lytic transglycosylase with a strong preference for naked glycan strands that lack stem peptides.</text>
</comment>
<dbReference type="Proteomes" id="UP000013165">
    <property type="component" value="Unassembled WGS sequence"/>
</dbReference>
<feature type="signal peptide" evidence="5">
    <location>
        <begin position="1"/>
        <end position="23"/>
    </location>
</feature>
<evidence type="ECO:0000313" key="8">
    <source>
        <dbReference type="Proteomes" id="UP000013165"/>
    </source>
</evidence>
<dbReference type="NCBIfam" id="TIGR00413">
    <property type="entry name" value="rlpA"/>
    <property type="match status" value="1"/>
</dbReference>
<keyword evidence="3" id="KW-0472">Membrane</keyword>
<dbReference type="PROSITE" id="PS51257">
    <property type="entry name" value="PROKAR_LIPOPROTEIN"/>
    <property type="match status" value="1"/>
</dbReference>
<dbReference type="EMBL" id="APLQ01000014">
    <property type="protein sequence ID" value="ENO12887.2"/>
    <property type="molecule type" value="Genomic_DNA"/>
</dbReference>
<gene>
    <name evidence="3" type="primary">rlpA</name>
    <name evidence="7" type="ORF">J057_15855</name>
</gene>
<dbReference type="eggNOG" id="COG0797">
    <property type="taxonomic scope" value="Bacteria"/>
</dbReference>
<reference evidence="7 8" key="1">
    <citation type="journal article" date="2013" name="Genome Announc.">
        <title>Genome Sequence of the Polycyclic Aromatic Hydrocarbon-Degrading Bacterium Strain Marinobacter nanhaiticus D15-8WT.</title>
        <authorList>
            <person name="Cui Z."/>
            <person name="Gao W."/>
            <person name="Li Q."/>
            <person name="Xu G."/>
            <person name="Zheng L."/>
        </authorList>
    </citation>
    <scope>NUCLEOTIDE SEQUENCE [LARGE SCALE GENOMIC DNA]</scope>
    <source>
        <strain evidence="7 8">D15-8W</strain>
    </source>
</reference>
<feature type="domain" description="RlpA-like protein double-psi beta-barrel" evidence="6">
    <location>
        <begin position="36"/>
        <end position="125"/>
    </location>
</feature>
<dbReference type="InterPro" id="IPR036908">
    <property type="entry name" value="RlpA-like_sf"/>
</dbReference>
<dbReference type="GO" id="GO:0005886">
    <property type="term" value="C:plasma membrane"/>
    <property type="evidence" value="ECO:0007669"/>
    <property type="project" value="UniProtKB-SubCell"/>
</dbReference>
<dbReference type="InterPro" id="IPR034718">
    <property type="entry name" value="RlpA"/>
</dbReference>
<keyword evidence="3" id="KW-0449">Lipoprotein</keyword>
<evidence type="ECO:0000256" key="3">
    <source>
        <dbReference type="HAMAP-Rule" id="MF_02071"/>
    </source>
</evidence>
<accession>N6WPA2</accession>
<keyword evidence="3" id="KW-0564">Palmitate</keyword>
<comment type="subcellular location">
    <subcellularLocation>
        <location evidence="3">Cell membrane</location>
        <topology evidence="3">Lipid-anchor</topology>
    </subcellularLocation>
</comment>
<name>N6WPA2_9GAMM</name>
<evidence type="ECO:0000313" key="7">
    <source>
        <dbReference type="EMBL" id="ENO12887.2"/>
    </source>
</evidence>
<dbReference type="GO" id="GO:0071555">
    <property type="term" value="P:cell wall organization"/>
    <property type="evidence" value="ECO:0007669"/>
    <property type="project" value="UniProtKB-KW"/>
</dbReference>
<dbReference type="PATRIC" id="fig|626887.3.peg.3168"/>
<dbReference type="InterPro" id="IPR009009">
    <property type="entry name" value="RlpA-like_DPBB"/>
</dbReference>
<evidence type="ECO:0000256" key="1">
    <source>
        <dbReference type="ARBA" id="ARBA00023239"/>
    </source>
</evidence>
<dbReference type="STRING" id="626887.J057_15855"/>
<comment type="similarity">
    <text evidence="3 4">Belongs to the RlpA family.</text>
</comment>
<dbReference type="PANTHER" id="PTHR34183:SF8">
    <property type="entry name" value="ENDOLYTIC PEPTIDOGLYCAN TRANSGLYCOSYLASE RLPA-RELATED"/>
    <property type="match status" value="1"/>
</dbReference>
<dbReference type="InterPro" id="IPR012997">
    <property type="entry name" value="RplA"/>
</dbReference>
<feature type="chain" id="PRO_5017094161" description="Endolytic peptidoglycan transglycosylase RlpA" evidence="5">
    <location>
        <begin position="24"/>
        <end position="131"/>
    </location>
</feature>
<dbReference type="GO" id="GO:0000270">
    <property type="term" value="P:peptidoglycan metabolic process"/>
    <property type="evidence" value="ECO:0007669"/>
    <property type="project" value="UniProtKB-UniRule"/>
</dbReference>
<evidence type="ECO:0000256" key="5">
    <source>
        <dbReference type="SAM" id="SignalP"/>
    </source>
</evidence>
<organism evidence="7 8">
    <name type="scientific">Marinobacter nanhaiticus D15-8W</name>
    <dbReference type="NCBI Taxonomy" id="626887"/>
    <lineage>
        <taxon>Bacteria</taxon>
        <taxon>Pseudomonadati</taxon>
        <taxon>Pseudomonadota</taxon>
        <taxon>Gammaproteobacteria</taxon>
        <taxon>Pseudomonadales</taxon>
        <taxon>Marinobacteraceae</taxon>
        <taxon>Marinobacter</taxon>
    </lineage>
</organism>
<keyword evidence="5" id="KW-0732">Signal</keyword>
<proteinExistence type="inferred from homology"/>
<keyword evidence="8" id="KW-1185">Reference proteome</keyword>
<dbReference type="Pfam" id="PF03330">
    <property type="entry name" value="DPBB_1"/>
    <property type="match status" value="1"/>
</dbReference>
<evidence type="ECO:0000256" key="4">
    <source>
        <dbReference type="RuleBase" id="RU003495"/>
    </source>
</evidence>
<evidence type="ECO:0000256" key="2">
    <source>
        <dbReference type="ARBA" id="ARBA00023316"/>
    </source>
</evidence>
<keyword evidence="3" id="KW-1003">Cell membrane</keyword>
<dbReference type="CDD" id="cd22268">
    <property type="entry name" value="DPBB_RlpA-like"/>
    <property type="match status" value="1"/>
</dbReference>
<dbReference type="HAMAP" id="MF_02071">
    <property type="entry name" value="RlpA"/>
    <property type="match status" value="1"/>
</dbReference>
<dbReference type="AlphaFoldDB" id="N6WPA2"/>
<keyword evidence="1 3" id="KW-0456">Lyase</keyword>
<dbReference type="Gene3D" id="2.40.40.10">
    <property type="entry name" value="RlpA-like domain"/>
    <property type="match status" value="1"/>
</dbReference>
<dbReference type="EC" id="4.2.2.-" evidence="3"/>
<comment type="caution">
    <text evidence="7">The sequence shown here is derived from an EMBL/GenBank/DDBJ whole genome shotgun (WGS) entry which is preliminary data.</text>
</comment>